<dbReference type="AlphaFoldDB" id="A0A0R3TVQ1"/>
<reference evidence="4" key="1">
    <citation type="submission" date="2017-02" db="UniProtKB">
        <authorList>
            <consortium name="WormBaseParasite"/>
        </authorList>
    </citation>
    <scope>IDENTIFICATION</scope>
</reference>
<dbReference type="Proteomes" id="UP000278807">
    <property type="component" value="Unassembled WGS sequence"/>
</dbReference>
<keyword evidence="3" id="KW-1185">Reference proteome</keyword>
<evidence type="ECO:0000313" key="2">
    <source>
        <dbReference type="EMBL" id="VDO11649.1"/>
    </source>
</evidence>
<dbReference type="EMBL" id="UZAE01013871">
    <property type="protein sequence ID" value="VDO11649.1"/>
    <property type="molecule type" value="Genomic_DNA"/>
</dbReference>
<protein>
    <submittedName>
        <fullName evidence="4">SH2 domain-containing protein</fullName>
    </submittedName>
</protein>
<evidence type="ECO:0000256" key="1">
    <source>
        <dbReference type="SAM" id="MobiDB-lite"/>
    </source>
</evidence>
<feature type="region of interest" description="Disordered" evidence="1">
    <location>
        <begin position="288"/>
        <end position="313"/>
    </location>
</feature>
<dbReference type="WBParaSite" id="HNAJ_0001190901-mRNA-1">
    <property type="protein sequence ID" value="HNAJ_0001190901-mRNA-1"/>
    <property type="gene ID" value="HNAJ_0001190901"/>
</dbReference>
<dbReference type="OrthoDB" id="6288609at2759"/>
<feature type="compositionally biased region" description="Basic and acidic residues" evidence="1">
    <location>
        <begin position="650"/>
        <end position="660"/>
    </location>
</feature>
<name>A0A0R3TVQ1_RODNA</name>
<evidence type="ECO:0000313" key="3">
    <source>
        <dbReference type="Proteomes" id="UP000278807"/>
    </source>
</evidence>
<proteinExistence type="predicted"/>
<accession>A0A0R3TVQ1</accession>
<feature type="region of interest" description="Disordered" evidence="1">
    <location>
        <begin position="649"/>
        <end position="668"/>
    </location>
</feature>
<sequence>MTDFSEIEEFPTVPKIFRTEYKFSFNSTRNQECEVNCPPNGDFVLPPTPSTLMEDDEFYQKLSPLPWPVHNEEKHTYIYNRETLSKPRSPRSSEWDDRMNVHLVEGNCSGQIMSNQLGSGRPIDDPREGTEVNKTHSLSKANFPGNLTVKPRNKYLAIPKQLPGNRKSVNFHCNEVNEKKSQGVQAGDARENMSKKPSNFLDNVELLEDGDNTEGLEANIFDKLSEDTNSLCENVSNHLVSTYPRAQMQTDCKVDIAVSPIAFLTGKMNKNRTDEHGDDLSIINATGYAFHDKSPPEKTSPQTDSRKVGSHTQGSTFELVITEPSPIIECSVLKIDNPVPLIQKNTLPEVYGQPDYDYNKWKRPMTLEEQKSIFYATVMASESEGLKEVNQNRMNVVVVDDTTSTHHLLPSQNPLMYRDFDNVGFQTQQWFNKRTRISSSSFASGHDATLVRQNSCRQLLVSSVSSEHRPLQSRNSSCISCLSYSSSESNLSHSCQALDESQSTEGKSVVPLREMNQLEHQIPSINLIQATPEKKTLTPVGYLSTDRDLVHLKPKIPQYVPEFEGRPIETRELGCSPEENRKRIIQEWLIHRISANVVGHFRSKVVRMLHEGDSNNVDIKGDLNCKDGNQTYLRPPMKDIPAKGQITLGKSHEKSQEHKRSSSAITDNAQLRNEIQPIELIESLESNHNINLNKVYLNNKGMSGQKQLTKGRHSVPSTQLRPQTSVSTLNSKKTDLPNLHDFEEVLEIDPRDDIVKSHLNIHDRRIKSVSMKTGCYLNMKGPIKVPSLDGTLKRDKEVYELTIGAPNRVKADRCINFLRETFPHTAFSRKQVQVRTLNKF</sequence>
<organism evidence="4">
    <name type="scientific">Rodentolepis nana</name>
    <name type="common">Dwarf tapeworm</name>
    <name type="synonym">Hymenolepis nana</name>
    <dbReference type="NCBI Taxonomy" id="102285"/>
    <lineage>
        <taxon>Eukaryota</taxon>
        <taxon>Metazoa</taxon>
        <taxon>Spiralia</taxon>
        <taxon>Lophotrochozoa</taxon>
        <taxon>Platyhelminthes</taxon>
        <taxon>Cestoda</taxon>
        <taxon>Eucestoda</taxon>
        <taxon>Cyclophyllidea</taxon>
        <taxon>Hymenolepididae</taxon>
        <taxon>Rodentolepis</taxon>
    </lineage>
</organism>
<reference evidence="2 3" key="2">
    <citation type="submission" date="2018-11" db="EMBL/GenBank/DDBJ databases">
        <authorList>
            <consortium name="Pathogen Informatics"/>
        </authorList>
    </citation>
    <scope>NUCLEOTIDE SEQUENCE [LARGE SCALE GENOMIC DNA]</scope>
</reference>
<gene>
    <name evidence="2" type="ORF">HNAJ_LOCUS11898</name>
</gene>
<evidence type="ECO:0000313" key="4">
    <source>
        <dbReference type="WBParaSite" id="HNAJ_0001190901-mRNA-1"/>
    </source>
</evidence>